<evidence type="ECO:0000313" key="5">
    <source>
        <dbReference type="Proteomes" id="UP000019678"/>
    </source>
</evidence>
<dbReference type="EMBL" id="ASRX01000069">
    <property type="protein sequence ID" value="EYF01864.1"/>
    <property type="molecule type" value="Genomic_DNA"/>
</dbReference>
<evidence type="ECO:0000313" key="4">
    <source>
        <dbReference type="EMBL" id="EYF01864.1"/>
    </source>
</evidence>
<evidence type="ECO:0000256" key="1">
    <source>
        <dbReference type="ARBA" id="ARBA00007118"/>
    </source>
</evidence>
<protein>
    <submittedName>
        <fullName evidence="4">Nitroreductase</fullName>
    </submittedName>
</protein>
<keyword evidence="5" id="KW-1185">Reference proteome</keyword>
<dbReference type="Pfam" id="PF00881">
    <property type="entry name" value="Nitroreductase"/>
    <property type="match status" value="1"/>
</dbReference>
<comment type="caution">
    <text evidence="4">The sequence shown here is derived from an EMBL/GenBank/DDBJ whole genome shotgun (WGS) entry which is preliminary data.</text>
</comment>
<dbReference type="AlphaFoldDB" id="A0A017SXZ6"/>
<dbReference type="STRING" id="1192034.CAP_7632"/>
<dbReference type="OrthoDB" id="9802510at2"/>
<name>A0A017SXZ6_9BACT</name>
<organism evidence="4 5">
    <name type="scientific">Chondromyces apiculatus DSM 436</name>
    <dbReference type="NCBI Taxonomy" id="1192034"/>
    <lineage>
        <taxon>Bacteria</taxon>
        <taxon>Pseudomonadati</taxon>
        <taxon>Myxococcota</taxon>
        <taxon>Polyangia</taxon>
        <taxon>Polyangiales</taxon>
        <taxon>Polyangiaceae</taxon>
        <taxon>Chondromyces</taxon>
    </lineage>
</organism>
<keyword evidence="2" id="KW-0560">Oxidoreductase</keyword>
<evidence type="ECO:0000259" key="3">
    <source>
        <dbReference type="Pfam" id="PF00881"/>
    </source>
</evidence>
<dbReference type="CDD" id="cd02138">
    <property type="entry name" value="TdsD-like"/>
    <property type="match status" value="1"/>
</dbReference>
<feature type="domain" description="Nitroreductase" evidence="3">
    <location>
        <begin position="15"/>
        <end position="158"/>
    </location>
</feature>
<dbReference type="Proteomes" id="UP000019678">
    <property type="component" value="Unassembled WGS sequence"/>
</dbReference>
<dbReference type="InterPro" id="IPR000415">
    <property type="entry name" value="Nitroreductase-like"/>
</dbReference>
<dbReference type="PANTHER" id="PTHR43673">
    <property type="entry name" value="NAD(P)H NITROREDUCTASE YDGI-RELATED"/>
    <property type="match status" value="1"/>
</dbReference>
<gene>
    <name evidence="4" type="ORF">CAP_7632</name>
</gene>
<proteinExistence type="inferred from homology"/>
<dbReference type="Gene3D" id="3.40.109.10">
    <property type="entry name" value="NADH Oxidase"/>
    <property type="match status" value="1"/>
</dbReference>
<dbReference type="PANTHER" id="PTHR43673:SF10">
    <property type="entry name" value="NADH DEHYDROGENASE_NAD(P)H NITROREDUCTASE XCC3605-RELATED"/>
    <property type="match status" value="1"/>
</dbReference>
<reference evidence="4 5" key="1">
    <citation type="submission" date="2013-05" db="EMBL/GenBank/DDBJ databases">
        <title>Genome assembly of Chondromyces apiculatus DSM 436.</title>
        <authorList>
            <person name="Sharma G."/>
            <person name="Khatri I."/>
            <person name="Kaur C."/>
            <person name="Mayilraj S."/>
            <person name="Subramanian S."/>
        </authorList>
    </citation>
    <scope>NUCLEOTIDE SEQUENCE [LARGE SCALE GENOMIC DNA]</scope>
    <source>
        <strain evidence="4 5">DSM 436</strain>
    </source>
</reference>
<comment type="similarity">
    <text evidence="1">Belongs to the nitroreductase family.</text>
</comment>
<dbReference type="InterPro" id="IPR029479">
    <property type="entry name" value="Nitroreductase"/>
</dbReference>
<dbReference type="GO" id="GO:0016491">
    <property type="term" value="F:oxidoreductase activity"/>
    <property type="evidence" value="ECO:0007669"/>
    <property type="project" value="UniProtKB-KW"/>
</dbReference>
<dbReference type="RefSeq" id="WP_044248427.1">
    <property type="nucleotide sequence ID" value="NZ_ASRX01000069.1"/>
</dbReference>
<dbReference type="SUPFAM" id="SSF55469">
    <property type="entry name" value="FMN-dependent nitroreductase-like"/>
    <property type="match status" value="1"/>
</dbReference>
<sequence>MENPAVTDHPIHELLAQRFSPRAFGPEPVSLDDLHALLEAARWAASCANEQPWVYIVARREDEAAFARLLSCLVDKNQTWARHAAVLMFSVALTTFKSGKPNHHAWHDVGQASAQLTAEATARGLRVHQMAGFDAARTREQLAIPEGHDPVAAIALGHPGDPEALPEDLRDREIAPRHRKPFSEVAFGGTWDAPLERAEK</sequence>
<dbReference type="eggNOG" id="COG0778">
    <property type="taxonomic scope" value="Bacteria"/>
</dbReference>
<accession>A0A017SXZ6</accession>
<evidence type="ECO:0000256" key="2">
    <source>
        <dbReference type="ARBA" id="ARBA00023002"/>
    </source>
</evidence>